<dbReference type="OrthoDB" id="3831186at2"/>
<dbReference type="SUPFAM" id="SSF51306">
    <property type="entry name" value="LexA/Signal peptidase"/>
    <property type="match status" value="1"/>
</dbReference>
<dbReference type="RefSeq" id="WP_092010575.1">
    <property type="nucleotide sequence ID" value="NZ_FOXH01000001.1"/>
</dbReference>
<accession>A0A1I5M4C8</accession>
<evidence type="ECO:0000313" key="5">
    <source>
        <dbReference type="EMBL" id="SFP04498.1"/>
    </source>
</evidence>
<dbReference type="PANTHER" id="PTHR40661">
    <property type="match status" value="1"/>
</dbReference>
<sequence length="255" mass="29080">MNSVIERIGHFLEVRNYPPTRLEAELGLSNGSLSKSIKTRKNIGSESLAKIVNKFEELNPQWILTGKGEMLFQKEVIAEKPEKTEEQIIPIAYEGKIKYFTKSEFNQLNVRIPIIDSVSEAGAPQFLEKIKETDDLPAFTFPAGMFSNKIKYLALQVYGDGMTPGIQNGDCLIIREIDRSSIRAGHVYVIVTDDVLAVKRVKPFKEEQKLLCISDNAYYDSYEELYDNVIKTFAVECKISYSFSLIEKLDKKRDF</sequence>
<keyword evidence="6" id="KW-1185">Reference proteome</keyword>
<reference evidence="5 6" key="1">
    <citation type="submission" date="2016-10" db="EMBL/GenBank/DDBJ databases">
        <authorList>
            <person name="de Groot N.N."/>
        </authorList>
    </citation>
    <scope>NUCLEOTIDE SEQUENCE [LARGE SCALE GENOMIC DNA]</scope>
    <source>
        <strain evidence="6">E92,LMG 26720,CCM 7988</strain>
    </source>
</reference>
<keyword evidence="2" id="KW-0238">DNA-binding</keyword>
<dbReference type="Gene3D" id="1.10.260.40">
    <property type="entry name" value="lambda repressor-like DNA-binding domains"/>
    <property type="match status" value="1"/>
</dbReference>
<protein>
    <submittedName>
        <fullName evidence="5">Phage repressor protein C, contains Cro/C1-type HTH and peptisase s24 domains</fullName>
    </submittedName>
</protein>
<evidence type="ECO:0000256" key="1">
    <source>
        <dbReference type="ARBA" id="ARBA00023015"/>
    </source>
</evidence>
<evidence type="ECO:0000256" key="2">
    <source>
        <dbReference type="ARBA" id="ARBA00023125"/>
    </source>
</evidence>
<dbReference type="Proteomes" id="UP000199306">
    <property type="component" value="Unassembled WGS sequence"/>
</dbReference>
<keyword evidence="1" id="KW-0805">Transcription regulation</keyword>
<name>A0A1I5M4C8_9BACT</name>
<evidence type="ECO:0000259" key="4">
    <source>
        <dbReference type="Pfam" id="PF00717"/>
    </source>
</evidence>
<organism evidence="5 6">
    <name type="scientific">Pseudarcicella hirudinis</name>
    <dbReference type="NCBI Taxonomy" id="1079859"/>
    <lineage>
        <taxon>Bacteria</taxon>
        <taxon>Pseudomonadati</taxon>
        <taxon>Bacteroidota</taxon>
        <taxon>Cytophagia</taxon>
        <taxon>Cytophagales</taxon>
        <taxon>Flectobacillaceae</taxon>
        <taxon>Pseudarcicella</taxon>
    </lineage>
</organism>
<dbReference type="InterPro" id="IPR036286">
    <property type="entry name" value="LexA/Signal_pep-like_sf"/>
</dbReference>
<gene>
    <name evidence="5" type="ORF">SAMN04515674_101127</name>
</gene>
<keyword evidence="3" id="KW-0804">Transcription</keyword>
<dbReference type="Gene3D" id="2.10.109.10">
    <property type="entry name" value="Umud Fragment, subunit A"/>
    <property type="match status" value="1"/>
</dbReference>
<evidence type="ECO:0000313" key="6">
    <source>
        <dbReference type="Proteomes" id="UP000199306"/>
    </source>
</evidence>
<proteinExistence type="predicted"/>
<feature type="domain" description="Peptidase S24/S26A/S26B/S26C" evidence="4">
    <location>
        <begin position="113"/>
        <end position="220"/>
    </location>
</feature>
<dbReference type="PANTHER" id="PTHR40661:SF3">
    <property type="entry name" value="FELS-1 PROPHAGE TRANSCRIPTIONAL REGULATOR"/>
    <property type="match status" value="1"/>
</dbReference>
<dbReference type="CDD" id="cd06529">
    <property type="entry name" value="S24_LexA-like"/>
    <property type="match status" value="1"/>
</dbReference>
<dbReference type="InterPro" id="IPR039418">
    <property type="entry name" value="LexA-like"/>
</dbReference>
<dbReference type="GO" id="GO:0003677">
    <property type="term" value="F:DNA binding"/>
    <property type="evidence" value="ECO:0007669"/>
    <property type="project" value="UniProtKB-KW"/>
</dbReference>
<dbReference type="AlphaFoldDB" id="A0A1I5M4C8"/>
<dbReference type="Pfam" id="PF00717">
    <property type="entry name" value="Peptidase_S24"/>
    <property type="match status" value="1"/>
</dbReference>
<dbReference type="InterPro" id="IPR010982">
    <property type="entry name" value="Lambda_DNA-bd_dom_sf"/>
</dbReference>
<dbReference type="InterPro" id="IPR015927">
    <property type="entry name" value="Peptidase_S24_S26A/B/C"/>
</dbReference>
<evidence type="ECO:0000256" key="3">
    <source>
        <dbReference type="ARBA" id="ARBA00023163"/>
    </source>
</evidence>
<dbReference type="EMBL" id="FOXH01000001">
    <property type="protein sequence ID" value="SFP04498.1"/>
    <property type="molecule type" value="Genomic_DNA"/>
</dbReference>